<organism evidence="1 2">
    <name type="scientific">Pararhizobium capsulatum DSM 1112</name>
    <dbReference type="NCBI Taxonomy" id="1121113"/>
    <lineage>
        <taxon>Bacteria</taxon>
        <taxon>Pseudomonadati</taxon>
        <taxon>Pseudomonadota</taxon>
        <taxon>Alphaproteobacteria</taxon>
        <taxon>Hyphomicrobiales</taxon>
        <taxon>Rhizobiaceae</taxon>
        <taxon>Rhizobium/Agrobacterium group</taxon>
        <taxon>Pararhizobium</taxon>
    </lineage>
</organism>
<dbReference type="EMBL" id="JAUSVF010000003">
    <property type="protein sequence ID" value="MDQ0323378.1"/>
    <property type="molecule type" value="Genomic_DNA"/>
</dbReference>
<keyword evidence="2" id="KW-1185">Reference proteome</keyword>
<sequence>MAMENKFAGSDRPNFPHRGRLPVLWGNVTLHV</sequence>
<comment type="caution">
    <text evidence="1">The sequence shown here is derived from an EMBL/GenBank/DDBJ whole genome shotgun (WGS) entry which is preliminary data.</text>
</comment>
<protein>
    <submittedName>
        <fullName evidence="1">Uncharacterized protein</fullName>
    </submittedName>
</protein>
<dbReference type="Proteomes" id="UP001230207">
    <property type="component" value="Unassembled WGS sequence"/>
</dbReference>
<proteinExistence type="predicted"/>
<gene>
    <name evidence="1" type="ORF">QO002_005584</name>
</gene>
<accession>A0ABU0BZJ4</accession>
<reference evidence="1 2" key="1">
    <citation type="submission" date="2023-07" db="EMBL/GenBank/DDBJ databases">
        <title>Genomic Encyclopedia of Type Strains, Phase IV (KMG-IV): sequencing the most valuable type-strain genomes for metagenomic binning, comparative biology and taxonomic classification.</title>
        <authorList>
            <person name="Goeker M."/>
        </authorList>
    </citation>
    <scope>NUCLEOTIDE SEQUENCE [LARGE SCALE GENOMIC DNA]</scope>
    <source>
        <strain evidence="1 2">DSM 1112</strain>
    </source>
</reference>
<evidence type="ECO:0000313" key="2">
    <source>
        <dbReference type="Proteomes" id="UP001230207"/>
    </source>
</evidence>
<evidence type="ECO:0000313" key="1">
    <source>
        <dbReference type="EMBL" id="MDQ0323378.1"/>
    </source>
</evidence>
<name>A0ABU0BZJ4_9HYPH</name>